<sequence>MKKYPVITISREYGSGGHEVAELLAKKLEIPLYDNELIIEAAKESGYSEEAFEDAEQSWSTILGFRFDTMSEYGVYEMPLQDKLYLIQSMTMKKIAKRGPAVIVGRCSDHVLKGVVPTINIFIQSDSEHRIKRIMERTELNYEKAESKMKRMDKCRASYYKMNTDQKWGDRKNYDLIINSAWGTEKTAELLAAFVEAYSE</sequence>
<dbReference type="GO" id="GO:0016301">
    <property type="term" value="F:kinase activity"/>
    <property type="evidence" value="ECO:0007669"/>
    <property type="project" value="UniProtKB-KW"/>
</dbReference>
<gene>
    <name evidence="1" type="ORF">IAA60_04360</name>
</gene>
<dbReference type="AlphaFoldDB" id="A0A9D1KR12"/>
<name>A0A9D1KR12_9FIRM</name>
<accession>A0A9D1KR12</accession>
<protein>
    <submittedName>
        <fullName evidence="1">Cytidylate kinase-like family protein</fullName>
    </submittedName>
</protein>
<dbReference type="InterPro" id="IPR027417">
    <property type="entry name" value="P-loop_NTPase"/>
</dbReference>
<proteinExistence type="predicted"/>
<dbReference type="Proteomes" id="UP000824165">
    <property type="component" value="Unassembled WGS sequence"/>
</dbReference>
<comment type="caution">
    <text evidence="1">The sequence shown here is derived from an EMBL/GenBank/DDBJ whole genome shotgun (WGS) entry which is preliminary data.</text>
</comment>
<keyword evidence="1" id="KW-0418">Kinase</keyword>
<dbReference type="EMBL" id="DVLU01000040">
    <property type="protein sequence ID" value="HIT85127.1"/>
    <property type="molecule type" value="Genomic_DNA"/>
</dbReference>
<evidence type="ECO:0000313" key="2">
    <source>
        <dbReference type="Proteomes" id="UP000824165"/>
    </source>
</evidence>
<dbReference type="SUPFAM" id="SSF52540">
    <property type="entry name" value="P-loop containing nucleoside triphosphate hydrolases"/>
    <property type="match status" value="1"/>
</dbReference>
<reference evidence="1" key="2">
    <citation type="journal article" date="2021" name="PeerJ">
        <title>Extensive microbial diversity within the chicken gut microbiome revealed by metagenomics and culture.</title>
        <authorList>
            <person name="Gilroy R."/>
            <person name="Ravi A."/>
            <person name="Getino M."/>
            <person name="Pursley I."/>
            <person name="Horton D.L."/>
            <person name="Alikhan N.F."/>
            <person name="Baker D."/>
            <person name="Gharbi K."/>
            <person name="Hall N."/>
            <person name="Watson M."/>
            <person name="Adriaenssens E.M."/>
            <person name="Foster-Nyarko E."/>
            <person name="Jarju S."/>
            <person name="Secka A."/>
            <person name="Antonio M."/>
            <person name="Oren A."/>
            <person name="Chaudhuri R.R."/>
            <person name="La Ragione R."/>
            <person name="Hildebrand F."/>
            <person name="Pallen M.J."/>
        </authorList>
    </citation>
    <scope>NUCLEOTIDE SEQUENCE</scope>
    <source>
        <strain evidence="1">CHK181-108</strain>
    </source>
</reference>
<organism evidence="1 2">
    <name type="scientific">Candidatus Ornithomonoglobus intestinigallinarum</name>
    <dbReference type="NCBI Taxonomy" id="2840894"/>
    <lineage>
        <taxon>Bacteria</taxon>
        <taxon>Bacillati</taxon>
        <taxon>Bacillota</taxon>
        <taxon>Clostridia</taxon>
        <taxon>Candidatus Ornithomonoglobus</taxon>
    </lineage>
</organism>
<dbReference type="Gene3D" id="3.40.50.300">
    <property type="entry name" value="P-loop containing nucleotide triphosphate hydrolases"/>
    <property type="match status" value="1"/>
</dbReference>
<dbReference type="Pfam" id="PF13189">
    <property type="entry name" value="Cytidylate_kin2"/>
    <property type="match status" value="1"/>
</dbReference>
<evidence type="ECO:0000313" key="1">
    <source>
        <dbReference type="EMBL" id="HIT85127.1"/>
    </source>
</evidence>
<keyword evidence="1" id="KW-0808">Transferase</keyword>
<reference evidence="1" key="1">
    <citation type="submission" date="2020-10" db="EMBL/GenBank/DDBJ databases">
        <authorList>
            <person name="Gilroy R."/>
        </authorList>
    </citation>
    <scope>NUCLEOTIDE SEQUENCE</scope>
    <source>
        <strain evidence="1">CHK181-108</strain>
    </source>
</reference>